<reference evidence="2 3" key="1">
    <citation type="submission" date="2016-06" db="EMBL/GenBank/DDBJ databases">
        <authorList>
            <person name="Kjaerup R.B."/>
            <person name="Dalgaard T.S."/>
            <person name="Juul-Madsen H.R."/>
        </authorList>
    </citation>
    <scope>NUCLEOTIDE SEQUENCE [LARGE SCALE GENOMIC DNA]</scope>
    <source>
        <strain evidence="2 3">373-A1</strain>
    </source>
</reference>
<evidence type="ECO:0000256" key="1">
    <source>
        <dbReference type="SAM" id="Phobius"/>
    </source>
</evidence>
<keyword evidence="3" id="KW-1185">Reference proteome</keyword>
<gene>
    <name evidence="2" type="ORF">CP373A1_03065</name>
</gene>
<dbReference type="AlphaFoldDB" id="A0A1B8RSX6"/>
<accession>A0A1B8RSX6</accession>
<evidence type="ECO:0000313" key="3">
    <source>
        <dbReference type="Proteomes" id="UP000092714"/>
    </source>
</evidence>
<evidence type="ECO:0000313" key="2">
    <source>
        <dbReference type="EMBL" id="OBY11919.1"/>
    </source>
</evidence>
<dbReference type="RefSeq" id="WP_065254331.1">
    <property type="nucleotide sequence ID" value="NZ_MAPZ01000010.1"/>
</dbReference>
<keyword evidence="1" id="KW-1133">Transmembrane helix</keyword>
<organism evidence="2 3">
    <name type="scientific">Clostridium paraputrificum</name>
    <dbReference type="NCBI Taxonomy" id="29363"/>
    <lineage>
        <taxon>Bacteria</taxon>
        <taxon>Bacillati</taxon>
        <taxon>Bacillota</taxon>
        <taxon>Clostridia</taxon>
        <taxon>Eubacteriales</taxon>
        <taxon>Clostridiaceae</taxon>
        <taxon>Clostridium</taxon>
    </lineage>
</organism>
<dbReference type="Proteomes" id="UP000092714">
    <property type="component" value="Unassembled WGS sequence"/>
</dbReference>
<feature type="transmembrane region" description="Helical" evidence="1">
    <location>
        <begin position="82"/>
        <end position="102"/>
    </location>
</feature>
<proteinExistence type="predicted"/>
<comment type="caution">
    <text evidence="2">The sequence shown here is derived from an EMBL/GenBank/DDBJ whole genome shotgun (WGS) entry which is preliminary data.</text>
</comment>
<protein>
    <submittedName>
        <fullName evidence="2">Uncharacterized protein</fullName>
    </submittedName>
</protein>
<keyword evidence="1" id="KW-0472">Membrane</keyword>
<name>A0A1B8RSX6_9CLOT</name>
<sequence length="142" mass="16914">MESKSYKDEMKELINKTGRKNFKDKNLMIVEDYYKRSEEDRVLLEKILKDFITDIDKVALLSLVVFTISPLIKALFNDNRLITIIVYLLLYVGSLKIITSFVKEYRFYNLYLDTINDIREKKIIVSKKLVEKIELQYDSKVE</sequence>
<dbReference type="EMBL" id="MAPZ01000010">
    <property type="protein sequence ID" value="OBY11919.1"/>
    <property type="molecule type" value="Genomic_DNA"/>
</dbReference>
<keyword evidence="1" id="KW-0812">Transmembrane</keyword>
<feature type="transmembrane region" description="Helical" evidence="1">
    <location>
        <begin position="58"/>
        <end position="76"/>
    </location>
</feature>